<dbReference type="GO" id="GO:0008270">
    <property type="term" value="F:zinc ion binding"/>
    <property type="evidence" value="ECO:0007669"/>
    <property type="project" value="InterPro"/>
</dbReference>
<evidence type="ECO:0000256" key="6">
    <source>
        <dbReference type="ARBA" id="ARBA00023163"/>
    </source>
</evidence>
<dbReference type="OrthoDB" id="4161332at2759"/>
<reference evidence="11" key="1">
    <citation type="journal article" date="2020" name="Mol. Plant Microbe Interact.">
        <title>Genome Sequence of the Biocontrol Agent Coniothyrium minitans strain Conio (IMI 134523).</title>
        <authorList>
            <person name="Patel D."/>
            <person name="Shittu T.A."/>
            <person name="Baroncelli R."/>
            <person name="Muthumeenakshi S."/>
            <person name="Osborne T.H."/>
            <person name="Janganan T.K."/>
            <person name="Sreenivasaprasad S."/>
        </authorList>
    </citation>
    <scope>NUCLEOTIDE SEQUENCE</scope>
    <source>
        <strain evidence="11">Conio</strain>
    </source>
</reference>
<evidence type="ECO:0000256" key="1">
    <source>
        <dbReference type="ARBA" id="ARBA00004123"/>
    </source>
</evidence>
<evidence type="ECO:0000256" key="2">
    <source>
        <dbReference type="ARBA" id="ARBA00022723"/>
    </source>
</evidence>
<dbReference type="SMART" id="SM00906">
    <property type="entry name" value="Fungal_trans"/>
    <property type="match status" value="1"/>
</dbReference>
<dbReference type="GO" id="GO:0006351">
    <property type="term" value="P:DNA-templated transcription"/>
    <property type="evidence" value="ECO:0007669"/>
    <property type="project" value="InterPro"/>
</dbReference>
<dbReference type="CDD" id="cd00067">
    <property type="entry name" value="GAL4"/>
    <property type="match status" value="1"/>
</dbReference>
<feature type="compositionally biased region" description="Low complexity" evidence="8">
    <location>
        <begin position="95"/>
        <end position="106"/>
    </location>
</feature>
<feature type="domain" description="Xylanolytic transcriptional activator regulatory" evidence="10">
    <location>
        <begin position="291"/>
        <end position="366"/>
    </location>
</feature>
<evidence type="ECO:0000259" key="10">
    <source>
        <dbReference type="SMART" id="SM00906"/>
    </source>
</evidence>
<accession>A0A9P6GF46</accession>
<keyword evidence="2" id="KW-0479">Metal-binding</keyword>
<keyword evidence="3" id="KW-0862">Zinc</keyword>
<dbReference type="GO" id="GO:0003677">
    <property type="term" value="F:DNA binding"/>
    <property type="evidence" value="ECO:0007669"/>
    <property type="project" value="UniProtKB-KW"/>
</dbReference>
<evidence type="ECO:0000256" key="3">
    <source>
        <dbReference type="ARBA" id="ARBA00022833"/>
    </source>
</evidence>
<evidence type="ECO:0000256" key="8">
    <source>
        <dbReference type="SAM" id="MobiDB-lite"/>
    </source>
</evidence>
<dbReference type="Gene3D" id="4.10.240.10">
    <property type="entry name" value="Zn(2)-C6 fungal-type DNA-binding domain"/>
    <property type="match status" value="1"/>
</dbReference>
<dbReference type="SUPFAM" id="SSF57701">
    <property type="entry name" value="Zn2/Cys6 DNA-binding domain"/>
    <property type="match status" value="1"/>
</dbReference>
<evidence type="ECO:0000313" key="11">
    <source>
        <dbReference type="EMBL" id="KAF9734442.1"/>
    </source>
</evidence>
<dbReference type="Proteomes" id="UP000756921">
    <property type="component" value="Unassembled WGS sequence"/>
</dbReference>
<evidence type="ECO:0000313" key="12">
    <source>
        <dbReference type="Proteomes" id="UP000756921"/>
    </source>
</evidence>
<comment type="caution">
    <text evidence="11">The sequence shown here is derived from an EMBL/GenBank/DDBJ whole genome shotgun (WGS) entry which is preliminary data.</text>
</comment>
<gene>
    <name evidence="11" type="ORF">PMIN01_07345</name>
</gene>
<evidence type="ECO:0000256" key="4">
    <source>
        <dbReference type="ARBA" id="ARBA00023015"/>
    </source>
</evidence>
<dbReference type="InterPro" id="IPR007219">
    <property type="entry name" value="XnlR_reg_dom"/>
</dbReference>
<keyword evidence="12" id="KW-1185">Reference proteome</keyword>
<feature type="region of interest" description="Disordered" evidence="8">
    <location>
        <begin position="624"/>
        <end position="650"/>
    </location>
</feature>
<name>A0A9P6GF46_9PLEO</name>
<sequence length="690" mass="76303">MESAAVQKRNPKKSAFSCEACRKRKASSSLLQVKCDANHPVCNRCKAREDTCVYKLSPTLSYTQRLEQRVEQLQAALLQAEQARNQIKPAKNDAPEALASASESHPSPSPPRAVEALRIEADGRLSYHGSTSLFQLPDSTHLQAINRNHAAYQTESDKENLVNNAWRERAYERLADIPEPFRWLLDSHFCWVQPLFNFVYRPAFTRDMKTGGPYFSQALLNAVLFHSVRWCRGEPGMSALLTPFDNGAIFAKNAVRDLFSDVQHGHSKIPTVQALLLLSAQQCGSGNRTQAWLYSGMAFRLIDDMGICVDGKKYASAGHLSAEDIEIRNRLYWSCYFWDKLISLYFGRSPILQNSEISPPRVLMDDTAEIEPWTPHGLPSTTYRPKQAHSISCFIQMCALAEILNEILINLHNPSRELPRSQAYKCADAQSGKLRDWWRDLPEHLKINVSDAELECPPSHIVTLNCLFHTINILTNRAKLKLSREADLAGQTTEDNPLVQCVSSATSIIALFDLYKRTFGDGHAVLSLAYSVYTAASIFLLEVQALGHAAPSTLERLAFCVGALDRLRDTSPVIATASDLIARELTALGIHTMPVLSSPMNPGAGGNPSGPTHPVLPLPMDAPTTMNTFSAAHGPSDRSGPAAHSDMPYLGGEMDDGLGLNLLDMSSEMYSTFSQIEPISVTMNPGFDIF</sequence>
<dbReference type="AlphaFoldDB" id="A0A9P6GF46"/>
<dbReference type="Pfam" id="PF04082">
    <property type="entry name" value="Fungal_trans"/>
    <property type="match status" value="1"/>
</dbReference>
<dbReference type="PANTHER" id="PTHR31313">
    <property type="entry name" value="TY1 ENHANCER ACTIVATOR"/>
    <property type="match status" value="1"/>
</dbReference>
<keyword evidence="5" id="KW-0238">DNA-binding</keyword>
<dbReference type="EMBL" id="WJXW01000007">
    <property type="protein sequence ID" value="KAF9734442.1"/>
    <property type="molecule type" value="Genomic_DNA"/>
</dbReference>
<organism evidence="11 12">
    <name type="scientific">Paraphaeosphaeria minitans</name>
    <dbReference type="NCBI Taxonomy" id="565426"/>
    <lineage>
        <taxon>Eukaryota</taxon>
        <taxon>Fungi</taxon>
        <taxon>Dikarya</taxon>
        <taxon>Ascomycota</taxon>
        <taxon>Pezizomycotina</taxon>
        <taxon>Dothideomycetes</taxon>
        <taxon>Pleosporomycetidae</taxon>
        <taxon>Pleosporales</taxon>
        <taxon>Massarineae</taxon>
        <taxon>Didymosphaeriaceae</taxon>
        <taxon>Paraphaeosphaeria</taxon>
    </lineage>
</organism>
<dbReference type="Pfam" id="PF00172">
    <property type="entry name" value="Zn_clus"/>
    <property type="match status" value="1"/>
</dbReference>
<keyword evidence="6" id="KW-0804">Transcription</keyword>
<dbReference type="GO" id="GO:0000981">
    <property type="term" value="F:DNA-binding transcription factor activity, RNA polymerase II-specific"/>
    <property type="evidence" value="ECO:0007669"/>
    <property type="project" value="InterPro"/>
</dbReference>
<keyword evidence="4" id="KW-0805">Transcription regulation</keyword>
<dbReference type="SMART" id="SM00066">
    <property type="entry name" value="GAL4"/>
    <property type="match status" value="1"/>
</dbReference>
<proteinExistence type="predicted"/>
<dbReference type="PANTHER" id="PTHR31313:SF85">
    <property type="entry name" value="ZN(II)2CYS6 TRANSCRIPTION FACTOR (EUROFUNG)"/>
    <property type="match status" value="1"/>
</dbReference>
<evidence type="ECO:0000259" key="9">
    <source>
        <dbReference type="SMART" id="SM00066"/>
    </source>
</evidence>
<dbReference type="CDD" id="cd12148">
    <property type="entry name" value="fungal_TF_MHR"/>
    <property type="match status" value="1"/>
</dbReference>
<evidence type="ECO:0000256" key="7">
    <source>
        <dbReference type="ARBA" id="ARBA00023242"/>
    </source>
</evidence>
<feature type="domain" description="Zn(2)-C6 fungal-type" evidence="9">
    <location>
        <begin position="12"/>
        <end position="63"/>
    </location>
</feature>
<comment type="subcellular location">
    <subcellularLocation>
        <location evidence="1">Nucleus</location>
    </subcellularLocation>
</comment>
<dbReference type="InterPro" id="IPR001138">
    <property type="entry name" value="Zn2Cys6_DnaBD"/>
</dbReference>
<feature type="region of interest" description="Disordered" evidence="8">
    <location>
        <begin position="90"/>
        <end position="112"/>
    </location>
</feature>
<keyword evidence="7" id="KW-0539">Nucleus</keyword>
<dbReference type="GO" id="GO:0005634">
    <property type="term" value="C:nucleus"/>
    <property type="evidence" value="ECO:0007669"/>
    <property type="project" value="UniProtKB-SubCell"/>
</dbReference>
<dbReference type="InterPro" id="IPR036864">
    <property type="entry name" value="Zn2-C6_fun-type_DNA-bd_sf"/>
</dbReference>
<evidence type="ECO:0000256" key="5">
    <source>
        <dbReference type="ARBA" id="ARBA00023125"/>
    </source>
</evidence>
<protein>
    <submittedName>
        <fullName evidence="11">Fungal specific transcription factor</fullName>
    </submittedName>
</protein>
<dbReference type="InterPro" id="IPR051615">
    <property type="entry name" value="Transcr_Regulatory_Elem"/>
</dbReference>